<dbReference type="Gene3D" id="3.30.420.10">
    <property type="entry name" value="Ribonuclease H-like superfamily/Ribonuclease H"/>
    <property type="match status" value="1"/>
</dbReference>
<dbReference type="Proteomes" id="UP000032304">
    <property type="component" value="Chromosome 13"/>
</dbReference>
<proteinExistence type="predicted"/>
<dbReference type="Pfam" id="PF13456">
    <property type="entry name" value="RVT_3"/>
    <property type="match status" value="1"/>
</dbReference>
<dbReference type="CDD" id="cd06222">
    <property type="entry name" value="RNase_H_like"/>
    <property type="match status" value="1"/>
</dbReference>
<dbReference type="InterPro" id="IPR052929">
    <property type="entry name" value="RNase_H-like_EbsB-rel"/>
</dbReference>
<dbReference type="PANTHER" id="PTHR47074">
    <property type="entry name" value="BNAC02G40300D PROTEIN"/>
    <property type="match status" value="1"/>
</dbReference>
<evidence type="ECO:0000313" key="3">
    <source>
        <dbReference type="Proteomes" id="UP000032304"/>
    </source>
</evidence>
<dbReference type="SUPFAM" id="SSF53098">
    <property type="entry name" value="Ribonuclease H-like"/>
    <property type="match status" value="1"/>
</dbReference>
<dbReference type="AlphaFoldDB" id="A0A0D2SA58"/>
<dbReference type="GO" id="GO:0003676">
    <property type="term" value="F:nucleic acid binding"/>
    <property type="evidence" value="ECO:0007669"/>
    <property type="project" value="InterPro"/>
</dbReference>
<dbReference type="Gramene" id="KJB79987">
    <property type="protein sequence ID" value="KJB79987"/>
    <property type="gene ID" value="B456_013G171800"/>
</dbReference>
<dbReference type="eggNOG" id="ENOG502SFRN">
    <property type="taxonomic scope" value="Eukaryota"/>
</dbReference>
<gene>
    <name evidence="2" type="ORF">B456_013G171800</name>
</gene>
<dbReference type="GO" id="GO:0004523">
    <property type="term" value="F:RNA-DNA hybrid ribonuclease activity"/>
    <property type="evidence" value="ECO:0007669"/>
    <property type="project" value="InterPro"/>
</dbReference>
<dbReference type="OMA" id="DDWIFLE"/>
<dbReference type="STRING" id="29730.A0A0D2SA58"/>
<name>A0A0D2SA58_GOSRA</name>
<reference evidence="2 3" key="1">
    <citation type="journal article" date="2012" name="Nature">
        <title>Repeated polyploidization of Gossypium genomes and the evolution of spinnable cotton fibres.</title>
        <authorList>
            <person name="Paterson A.H."/>
            <person name="Wendel J.F."/>
            <person name="Gundlach H."/>
            <person name="Guo H."/>
            <person name="Jenkins J."/>
            <person name="Jin D."/>
            <person name="Llewellyn D."/>
            <person name="Showmaker K.C."/>
            <person name="Shu S."/>
            <person name="Udall J."/>
            <person name="Yoo M.J."/>
            <person name="Byers R."/>
            <person name="Chen W."/>
            <person name="Doron-Faigenboim A."/>
            <person name="Duke M.V."/>
            <person name="Gong L."/>
            <person name="Grimwood J."/>
            <person name="Grover C."/>
            <person name="Grupp K."/>
            <person name="Hu G."/>
            <person name="Lee T.H."/>
            <person name="Li J."/>
            <person name="Lin L."/>
            <person name="Liu T."/>
            <person name="Marler B.S."/>
            <person name="Page J.T."/>
            <person name="Roberts A.W."/>
            <person name="Romanel E."/>
            <person name="Sanders W.S."/>
            <person name="Szadkowski E."/>
            <person name="Tan X."/>
            <person name="Tang H."/>
            <person name="Xu C."/>
            <person name="Wang J."/>
            <person name="Wang Z."/>
            <person name="Zhang D."/>
            <person name="Zhang L."/>
            <person name="Ashrafi H."/>
            <person name="Bedon F."/>
            <person name="Bowers J.E."/>
            <person name="Brubaker C.L."/>
            <person name="Chee P.W."/>
            <person name="Das S."/>
            <person name="Gingle A.R."/>
            <person name="Haigler C.H."/>
            <person name="Harker D."/>
            <person name="Hoffmann L.V."/>
            <person name="Hovav R."/>
            <person name="Jones D.C."/>
            <person name="Lemke C."/>
            <person name="Mansoor S."/>
            <person name="ur Rahman M."/>
            <person name="Rainville L.N."/>
            <person name="Rambani A."/>
            <person name="Reddy U.K."/>
            <person name="Rong J.K."/>
            <person name="Saranga Y."/>
            <person name="Scheffler B.E."/>
            <person name="Scheffler J.A."/>
            <person name="Stelly D.M."/>
            <person name="Triplett B.A."/>
            <person name="Van Deynze A."/>
            <person name="Vaslin M.F."/>
            <person name="Waghmare V.N."/>
            <person name="Walford S.A."/>
            <person name="Wright R.J."/>
            <person name="Zaki E.A."/>
            <person name="Zhang T."/>
            <person name="Dennis E.S."/>
            <person name="Mayer K.F."/>
            <person name="Peterson D.G."/>
            <person name="Rokhsar D.S."/>
            <person name="Wang X."/>
            <person name="Schmutz J."/>
        </authorList>
    </citation>
    <scope>NUCLEOTIDE SEQUENCE [LARGE SCALE GENOMIC DNA]</scope>
</reference>
<dbReference type="InterPro" id="IPR002156">
    <property type="entry name" value="RNaseH_domain"/>
</dbReference>
<keyword evidence="3" id="KW-1185">Reference proteome</keyword>
<dbReference type="EMBL" id="CM001752">
    <property type="protein sequence ID" value="KJB79987.1"/>
    <property type="molecule type" value="Genomic_DNA"/>
</dbReference>
<dbReference type="InterPro" id="IPR012337">
    <property type="entry name" value="RNaseH-like_sf"/>
</dbReference>
<dbReference type="InterPro" id="IPR044730">
    <property type="entry name" value="RNase_H-like_dom_plant"/>
</dbReference>
<sequence>FERWRPPEEPYIKINVDTAFYVHISKSCSGIIVRYGRSRTIAEKVTVNESILSAFTVEAIACLQALRLGVDLNFKRVVVEGDYLSVINKANLSCVDRLAIEAYIQDIRTEQRRLRECEFVYVSQEANKSTYLLVQEGWSRGDGLNLEHSYLEEMVALNCRGVSEDDEASVAMASKGILVKGDFSEGEKDDWIFLE</sequence>
<feature type="domain" description="RNase H type-1" evidence="1">
    <location>
        <begin position="15"/>
        <end position="136"/>
    </location>
</feature>
<organism evidence="2 3">
    <name type="scientific">Gossypium raimondii</name>
    <name type="common">Peruvian cotton</name>
    <name type="synonym">Gossypium klotzschianum subsp. raimondii</name>
    <dbReference type="NCBI Taxonomy" id="29730"/>
    <lineage>
        <taxon>Eukaryota</taxon>
        <taxon>Viridiplantae</taxon>
        <taxon>Streptophyta</taxon>
        <taxon>Embryophyta</taxon>
        <taxon>Tracheophyta</taxon>
        <taxon>Spermatophyta</taxon>
        <taxon>Magnoliopsida</taxon>
        <taxon>eudicotyledons</taxon>
        <taxon>Gunneridae</taxon>
        <taxon>Pentapetalae</taxon>
        <taxon>rosids</taxon>
        <taxon>malvids</taxon>
        <taxon>Malvales</taxon>
        <taxon>Malvaceae</taxon>
        <taxon>Malvoideae</taxon>
        <taxon>Gossypium</taxon>
    </lineage>
</organism>
<evidence type="ECO:0000313" key="2">
    <source>
        <dbReference type="EMBL" id="KJB79987.1"/>
    </source>
</evidence>
<feature type="non-terminal residue" evidence="2">
    <location>
        <position position="1"/>
    </location>
</feature>
<dbReference type="PANTHER" id="PTHR47074:SF61">
    <property type="entry name" value="RNASE H TYPE-1 DOMAIN-CONTAINING PROTEIN"/>
    <property type="match status" value="1"/>
</dbReference>
<evidence type="ECO:0000259" key="1">
    <source>
        <dbReference type="Pfam" id="PF13456"/>
    </source>
</evidence>
<protein>
    <recommendedName>
        <fullName evidence="1">RNase H type-1 domain-containing protein</fullName>
    </recommendedName>
</protein>
<dbReference type="InterPro" id="IPR036397">
    <property type="entry name" value="RNaseH_sf"/>
</dbReference>
<accession>A0A0D2SA58</accession>